<keyword evidence="9" id="KW-1185">Reference proteome</keyword>
<keyword evidence="3" id="KW-0808">Transferase</keyword>
<dbReference type="PIRSF" id="PIRSF039117">
    <property type="entry name" value="KaiC"/>
    <property type="match status" value="1"/>
</dbReference>
<dbReference type="GO" id="GO:0005524">
    <property type="term" value="F:ATP binding"/>
    <property type="evidence" value="ECO:0007669"/>
    <property type="project" value="InterPro"/>
</dbReference>
<proteinExistence type="predicted"/>
<dbReference type="InterPro" id="IPR003593">
    <property type="entry name" value="AAA+_ATPase"/>
</dbReference>
<feature type="domain" description="KaiC" evidence="7">
    <location>
        <begin position="270"/>
        <end position="504"/>
    </location>
</feature>
<evidence type="ECO:0000313" key="9">
    <source>
        <dbReference type="Proteomes" id="UP000011575"/>
    </source>
</evidence>
<evidence type="ECO:0000256" key="5">
    <source>
        <dbReference type="ARBA" id="ARBA00022777"/>
    </source>
</evidence>
<keyword evidence="4" id="KW-0677">Repeat</keyword>
<comment type="caution">
    <text evidence="8">The sequence shown here is derived from an EMBL/GenBank/DDBJ whole genome shotgun (WGS) entry which is preliminary data.</text>
</comment>
<dbReference type="InterPro" id="IPR051347">
    <property type="entry name" value="Circadian_clock_KaiC-rel"/>
</dbReference>
<dbReference type="SUPFAM" id="SSF52540">
    <property type="entry name" value="P-loop containing nucleoside triphosphate hydrolases"/>
    <property type="match status" value="3"/>
</dbReference>
<organism evidence="8 9">
    <name type="scientific">Halorubrum aidingense JCM 13560</name>
    <dbReference type="NCBI Taxonomy" id="1230454"/>
    <lineage>
        <taxon>Archaea</taxon>
        <taxon>Methanobacteriati</taxon>
        <taxon>Methanobacteriota</taxon>
        <taxon>Stenosarchaea group</taxon>
        <taxon>Halobacteria</taxon>
        <taxon>Halobacteriales</taxon>
        <taxon>Haloferacaceae</taxon>
        <taxon>Halorubrum</taxon>
    </lineage>
</organism>
<evidence type="ECO:0000256" key="3">
    <source>
        <dbReference type="ARBA" id="ARBA00022679"/>
    </source>
</evidence>
<keyword evidence="2" id="KW-0597">Phosphoprotein</keyword>
<dbReference type="PATRIC" id="fig|1230454.4.peg.1999"/>
<evidence type="ECO:0000256" key="1">
    <source>
        <dbReference type="ARBA" id="ARBA00012513"/>
    </source>
</evidence>
<evidence type="ECO:0000256" key="2">
    <source>
        <dbReference type="ARBA" id="ARBA00022553"/>
    </source>
</evidence>
<dbReference type="STRING" id="1230454.C461_09921"/>
<protein>
    <recommendedName>
        <fullName evidence="1">non-specific serine/threonine protein kinase</fullName>
        <ecNumber evidence="1">2.7.11.1</ecNumber>
    </recommendedName>
</protein>
<dbReference type="PANTHER" id="PTHR42926:SF1">
    <property type="entry name" value="CIRCADIAN CLOCK OSCILLATOR PROTEIN KAIC 1"/>
    <property type="match status" value="1"/>
</dbReference>
<dbReference type="SMART" id="SM00382">
    <property type="entry name" value="AAA"/>
    <property type="match status" value="2"/>
</dbReference>
<keyword evidence="5" id="KW-0418">Kinase</keyword>
<reference evidence="8 9" key="1">
    <citation type="journal article" date="2014" name="PLoS Genet.">
        <title>Phylogenetically driven sequencing of extremely halophilic archaea reveals strategies for static and dynamic osmo-response.</title>
        <authorList>
            <person name="Becker E.A."/>
            <person name="Seitzer P.M."/>
            <person name="Tritt A."/>
            <person name="Larsen D."/>
            <person name="Krusor M."/>
            <person name="Yao A.I."/>
            <person name="Wu D."/>
            <person name="Madern D."/>
            <person name="Eisen J.A."/>
            <person name="Darling A.E."/>
            <person name="Facciotti M.T."/>
        </authorList>
    </citation>
    <scope>NUCLEOTIDE SEQUENCE [LARGE SCALE GENOMIC DNA]</scope>
    <source>
        <strain evidence="8 9">JCM 13560</strain>
    </source>
</reference>
<dbReference type="OrthoDB" id="27015at2157"/>
<evidence type="ECO:0000259" key="7">
    <source>
        <dbReference type="PROSITE" id="PS51146"/>
    </source>
</evidence>
<sequence>MASTLAGRVSTGIPGLDEILSGGLIAERSYMIRGRAGSGKTIASLHFLQAGVDAGSYMIRGRAGSGKTIASLHFLQAGVDAGETALFINLEEDVRDLTANAAALGFDTDAIEFLDLSPGADVFTDDQSYDVFAPAEVEGESLTERIVEGVTAVDPDRVVVDPLTQLRYLLSDDYQFRKHVVGFMRFLTDRDATVVFTVQNTATLPTDDLEFITDGTIRLGAAEYGKTVSVPKFRGSGTQNGEHAYRVTDAGIEVYPALRPGTHTGEFEFEQISSGVDEIDALLDGGIERGTISIVSGPTGVGKTTLSTQFMKEAASRGERSVIYLFEETKQTFLARSRAVGIPVDRMIEKGTLQVNEVEALDRSPQEFARMVREEVEERGADIVLVDGIAGYRLTLRGADGMLLQQLHALGRYLKNTGVTGIFVDETRAITGPFQATVENISYLADNIVFLRHLEVDGEMRKAIGVLKKRTSDFERTIREFQITEDGVTVGEPMSGLRGILSGTPEIVDRDVE</sequence>
<dbReference type="Gene3D" id="3.40.50.300">
    <property type="entry name" value="P-loop containing nucleotide triphosphate hydrolases"/>
    <property type="match status" value="3"/>
</dbReference>
<dbReference type="Pfam" id="PF06745">
    <property type="entry name" value="ATPase"/>
    <property type="match status" value="3"/>
</dbReference>
<gene>
    <name evidence="8" type="ORF">C461_09921</name>
</gene>
<dbReference type="InterPro" id="IPR027417">
    <property type="entry name" value="P-loop_NTPase"/>
</dbReference>
<dbReference type="EMBL" id="AOJI01000025">
    <property type="protein sequence ID" value="EMA66819.1"/>
    <property type="molecule type" value="Genomic_DNA"/>
</dbReference>
<dbReference type="InterPro" id="IPR014774">
    <property type="entry name" value="KaiC-like_dom"/>
</dbReference>
<evidence type="ECO:0000313" key="8">
    <source>
        <dbReference type="EMBL" id="EMA66819.1"/>
    </source>
</evidence>
<dbReference type="RefSeq" id="WP_008000811.1">
    <property type="nucleotide sequence ID" value="NZ_AOJI01000025.1"/>
</dbReference>
<dbReference type="AlphaFoldDB" id="M0PB94"/>
<dbReference type="PANTHER" id="PTHR42926">
    <property type="match status" value="1"/>
</dbReference>
<dbReference type="Proteomes" id="UP000011575">
    <property type="component" value="Unassembled WGS sequence"/>
</dbReference>
<accession>M0PB94</accession>
<dbReference type="PROSITE" id="PS51146">
    <property type="entry name" value="KAIC"/>
    <property type="match status" value="2"/>
</dbReference>
<evidence type="ECO:0000256" key="4">
    <source>
        <dbReference type="ARBA" id="ARBA00022737"/>
    </source>
</evidence>
<feature type="domain" description="KaiC" evidence="7">
    <location>
        <begin position="7"/>
        <end position="268"/>
    </location>
</feature>
<evidence type="ECO:0000256" key="6">
    <source>
        <dbReference type="ARBA" id="ARBA00022801"/>
    </source>
</evidence>
<dbReference type="GO" id="GO:0004674">
    <property type="term" value="F:protein serine/threonine kinase activity"/>
    <property type="evidence" value="ECO:0007669"/>
    <property type="project" value="UniProtKB-EC"/>
</dbReference>
<dbReference type="GO" id="GO:0016787">
    <property type="term" value="F:hydrolase activity"/>
    <property type="evidence" value="ECO:0007669"/>
    <property type="project" value="UniProtKB-KW"/>
</dbReference>
<name>M0PB94_9EURY</name>
<dbReference type="EC" id="2.7.11.1" evidence="1"/>
<dbReference type="InterPro" id="IPR030665">
    <property type="entry name" value="KaiC"/>
</dbReference>
<keyword evidence="6" id="KW-0378">Hydrolase</keyword>
<dbReference type="InterPro" id="IPR010624">
    <property type="entry name" value="KaiC_dom"/>
</dbReference>